<comment type="caution">
    <text evidence="1">The sequence shown here is derived from an EMBL/GenBank/DDBJ whole genome shotgun (WGS) entry which is preliminary data.</text>
</comment>
<evidence type="ECO:0008006" key="3">
    <source>
        <dbReference type="Google" id="ProtNLM"/>
    </source>
</evidence>
<protein>
    <recommendedName>
        <fullName evidence="3">Oxidoreductase</fullName>
    </recommendedName>
</protein>
<dbReference type="RefSeq" id="WP_203112208.1">
    <property type="nucleotide sequence ID" value="NZ_JADOBG010000022.1"/>
</dbReference>
<name>A0ABS1WC17_9GAMM</name>
<accession>A0ABS1WC17</accession>
<gene>
    <name evidence="1" type="ORF">I5282_09990</name>
</gene>
<proteinExistence type="predicted"/>
<evidence type="ECO:0000313" key="1">
    <source>
        <dbReference type="EMBL" id="MBL7526900.1"/>
    </source>
</evidence>
<dbReference type="EMBL" id="JADWVN010000018">
    <property type="protein sequence ID" value="MBL7526900.1"/>
    <property type="molecule type" value="Genomic_DNA"/>
</dbReference>
<evidence type="ECO:0000313" key="2">
    <source>
        <dbReference type="Proteomes" id="UP000809910"/>
    </source>
</evidence>
<dbReference type="Proteomes" id="UP000809910">
    <property type="component" value="Unassembled WGS sequence"/>
</dbReference>
<organism evidence="1 2">
    <name type="scientific">Legionella bononiensis</name>
    <dbReference type="NCBI Taxonomy" id="2793102"/>
    <lineage>
        <taxon>Bacteria</taxon>
        <taxon>Pseudomonadati</taxon>
        <taxon>Pseudomonadota</taxon>
        <taxon>Gammaproteobacteria</taxon>
        <taxon>Legionellales</taxon>
        <taxon>Legionellaceae</taxon>
        <taxon>Legionella</taxon>
    </lineage>
</organism>
<sequence>MYNPMIHASKTGKTYPSTTVQFSVINKIHPIDFKGIIGIYVCNSQLSIYIETKNKINAYTINPDKNNIGHWHSETLPRNADTADTFDLLRETSEHYAELSEPLTNLEPFKEIMNQETLVGFSTLKDINETIQLALSVLNNHITFEYKPTP</sequence>
<keyword evidence="2" id="KW-1185">Reference proteome</keyword>
<reference evidence="1 2" key="1">
    <citation type="submission" date="2020-12" db="EMBL/GenBank/DDBJ databases">
        <title>WGS of Legionella: environmental sample.</title>
        <authorList>
            <person name="Cristino S."/>
            <person name="Girolamini L."/>
            <person name="Salaris S."/>
            <person name="Pascale M.R."/>
            <person name="Mazzotta M."/>
            <person name="Orsini M."/>
            <person name="Grottola A."/>
        </authorList>
    </citation>
    <scope>NUCLEOTIDE SEQUENCE [LARGE SCALE GENOMIC DNA]</scope>
    <source>
        <strain evidence="1 2">30cs62</strain>
    </source>
</reference>